<comment type="caution">
    <text evidence="1">The sequence shown here is derived from an EMBL/GenBank/DDBJ whole genome shotgun (WGS) entry which is preliminary data.</text>
</comment>
<evidence type="ECO:0000313" key="1">
    <source>
        <dbReference type="EMBL" id="MBD1387648.1"/>
    </source>
</evidence>
<dbReference type="RefSeq" id="WP_191177494.1">
    <property type="nucleotide sequence ID" value="NZ_JACWMW010000007.1"/>
</dbReference>
<organism evidence="1 2">
    <name type="scientific">Mucilaginibacter rigui</name>
    <dbReference type="NCBI Taxonomy" id="534635"/>
    <lineage>
        <taxon>Bacteria</taxon>
        <taxon>Pseudomonadati</taxon>
        <taxon>Bacteroidota</taxon>
        <taxon>Sphingobacteriia</taxon>
        <taxon>Sphingobacteriales</taxon>
        <taxon>Sphingobacteriaceae</taxon>
        <taxon>Mucilaginibacter</taxon>
    </lineage>
</organism>
<protein>
    <submittedName>
        <fullName evidence="1">Uncharacterized protein</fullName>
    </submittedName>
</protein>
<sequence>MRVAFTDNQGKPTIVEEYSLKNLRTDKPVTRIPTDPIIDYVAGYVLVANDGIKTEFSTEGDDVEITAKSKATGQVKKVIVKISGGCNCHVAKLSGPDTVKFD</sequence>
<evidence type="ECO:0000313" key="2">
    <source>
        <dbReference type="Proteomes" id="UP000618754"/>
    </source>
</evidence>
<proteinExistence type="predicted"/>
<reference evidence="1 2" key="1">
    <citation type="submission" date="2020-09" db="EMBL/GenBank/DDBJ databases">
        <title>Novel species of Mucilaginibacter isolated from a glacier on the Tibetan Plateau.</title>
        <authorList>
            <person name="Liu Q."/>
            <person name="Xin Y.-H."/>
        </authorList>
    </citation>
    <scope>NUCLEOTIDE SEQUENCE [LARGE SCALE GENOMIC DNA]</scope>
    <source>
        <strain evidence="1 2">CGMCC 1.13878</strain>
    </source>
</reference>
<dbReference type="Proteomes" id="UP000618754">
    <property type="component" value="Unassembled WGS sequence"/>
</dbReference>
<name>A0ABR7XAN4_9SPHI</name>
<gene>
    <name evidence="1" type="ORF">IDJ75_20350</name>
</gene>
<dbReference type="EMBL" id="JACWMW010000007">
    <property type="protein sequence ID" value="MBD1387648.1"/>
    <property type="molecule type" value="Genomic_DNA"/>
</dbReference>
<keyword evidence="2" id="KW-1185">Reference proteome</keyword>
<accession>A0ABR7XAN4</accession>